<name>A0A5B6WIJ6_9ROSI</name>
<evidence type="ECO:0000313" key="4">
    <source>
        <dbReference type="Proteomes" id="UP000325315"/>
    </source>
</evidence>
<feature type="region of interest" description="Disordered" evidence="1">
    <location>
        <begin position="55"/>
        <end position="95"/>
    </location>
</feature>
<feature type="signal peptide" evidence="2">
    <location>
        <begin position="1"/>
        <end position="19"/>
    </location>
</feature>
<dbReference type="AlphaFoldDB" id="A0A5B6WIJ6"/>
<feature type="compositionally biased region" description="Polar residues" evidence="1">
    <location>
        <begin position="55"/>
        <end position="69"/>
    </location>
</feature>
<dbReference type="OrthoDB" id="414945at2759"/>
<feature type="chain" id="PRO_5022989651" evidence="2">
    <location>
        <begin position="20"/>
        <end position="154"/>
    </location>
</feature>
<dbReference type="EMBL" id="SMMG02000003">
    <property type="protein sequence ID" value="KAA3481480.1"/>
    <property type="molecule type" value="Genomic_DNA"/>
</dbReference>
<protein>
    <submittedName>
        <fullName evidence="3">Retrovirus-related Pol polyprotein from transposon TNT 1-94</fullName>
    </submittedName>
</protein>
<organism evidence="3 4">
    <name type="scientific">Gossypium australe</name>
    <dbReference type="NCBI Taxonomy" id="47621"/>
    <lineage>
        <taxon>Eukaryota</taxon>
        <taxon>Viridiplantae</taxon>
        <taxon>Streptophyta</taxon>
        <taxon>Embryophyta</taxon>
        <taxon>Tracheophyta</taxon>
        <taxon>Spermatophyta</taxon>
        <taxon>Magnoliopsida</taxon>
        <taxon>eudicotyledons</taxon>
        <taxon>Gunneridae</taxon>
        <taxon>Pentapetalae</taxon>
        <taxon>rosids</taxon>
        <taxon>malvids</taxon>
        <taxon>Malvales</taxon>
        <taxon>Malvaceae</taxon>
        <taxon>Malvoideae</taxon>
        <taxon>Gossypium</taxon>
    </lineage>
</organism>
<gene>
    <name evidence="3" type="ORF">EPI10_021843</name>
</gene>
<keyword evidence="2" id="KW-0732">Signal</keyword>
<accession>A0A5B6WIJ6</accession>
<sequence length="154" mass="16656">MPMNFWAHAFISAAYLVNRLPTLVLDGKSPFESSVPVVLPVQACSRFGFPSVTISSPQQDPGSALQFASSRPAPLPLESTRPRVQPDVNSSPGAPPVLIDHHPPISSNVNAHPMITRSKNGIFKPRVFFAELSETEPTSIEETIASKEWALAAQ</sequence>
<evidence type="ECO:0000313" key="3">
    <source>
        <dbReference type="EMBL" id="KAA3481480.1"/>
    </source>
</evidence>
<evidence type="ECO:0000256" key="1">
    <source>
        <dbReference type="SAM" id="MobiDB-lite"/>
    </source>
</evidence>
<comment type="caution">
    <text evidence="3">The sequence shown here is derived from an EMBL/GenBank/DDBJ whole genome shotgun (WGS) entry which is preliminary data.</text>
</comment>
<reference evidence="4" key="1">
    <citation type="journal article" date="2019" name="Plant Biotechnol. J.">
        <title>Genome sequencing of the Australian wild diploid species Gossypium australe highlights disease resistance and delayed gland morphogenesis.</title>
        <authorList>
            <person name="Cai Y."/>
            <person name="Cai X."/>
            <person name="Wang Q."/>
            <person name="Wang P."/>
            <person name="Zhang Y."/>
            <person name="Cai C."/>
            <person name="Xu Y."/>
            <person name="Wang K."/>
            <person name="Zhou Z."/>
            <person name="Wang C."/>
            <person name="Geng S."/>
            <person name="Li B."/>
            <person name="Dong Q."/>
            <person name="Hou Y."/>
            <person name="Wang H."/>
            <person name="Ai P."/>
            <person name="Liu Z."/>
            <person name="Yi F."/>
            <person name="Sun M."/>
            <person name="An G."/>
            <person name="Cheng J."/>
            <person name="Zhang Y."/>
            <person name="Shi Q."/>
            <person name="Xie Y."/>
            <person name="Shi X."/>
            <person name="Chang Y."/>
            <person name="Huang F."/>
            <person name="Chen Y."/>
            <person name="Hong S."/>
            <person name="Mi L."/>
            <person name="Sun Q."/>
            <person name="Zhang L."/>
            <person name="Zhou B."/>
            <person name="Peng R."/>
            <person name="Zhang X."/>
            <person name="Liu F."/>
        </authorList>
    </citation>
    <scope>NUCLEOTIDE SEQUENCE [LARGE SCALE GENOMIC DNA]</scope>
    <source>
        <strain evidence="4">cv. PA1801</strain>
    </source>
</reference>
<dbReference type="Proteomes" id="UP000325315">
    <property type="component" value="Unassembled WGS sequence"/>
</dbReference>
<evidence type="ECO:0000256" key="2">
    <source>
        <dbReference type="SAM" id="SignalP"/>
    </source>
</evidence>
<proteinExistence type="predicted"/>
<keyword evidence="4" id="KW-1185">Reference proteome</keyword>